<proteinExistence type="inferred from homology"/>
<name>A0A0C2YF59_HEBCY</name>
<evidence type="ECO:0000256" key="3">
    <source>
        <dbReference type="ARBA" id="ARBA00022448"/>
    </source>
</evidence>
<feature type="transmembrane region" description="Helical" evidence="7">
    <location>
        <begin position="572"/>
        <end position="590"/>
    </location>
</feature>
<reference evidence="9 10" key="1">
    <citation type="submission" date="2014-04" db="EMBL/GenBank/DDBJ databases">
        <authorList>
            <consortium name="DOE Joint Genome Institute"/>
            <person name="Kuo A."/>
            <person name="Gay G."/>
            <person name="Dore J."/>
            <person name="Kohler A."/>
            <person name="Nagy L.G."/>
            <person name="Floudas D."/>
            <person name="Copeland A."/>
            <person name="Barry K.W."/>
            <person name="Cichocki N."/>
            <person name="Veneault-Fourrey C."/>
            <person name="LaButti K."/>
            <person name="Lindquist E.A."/>
            <person name="Lipzen A."/>
            <person name="Lundell T."/>
            <person name="Morin E."/>
            <person name="Murat C."/>
            <person name="Sun H."/>
            <person name="Tunlid A."/>
            <person name="Henrissat B."/>
            <person name="Grigoriev I.V."/>
            <person name="Hibbett D.S."/>
            <person name="Martin F."/>
            <person name="Nordberg H.P."/>
            <person name="Cantor M.N."/>
            <person name="Hua S.X."/>
        </authorList>
    </citation>
    <scope>NUCLEOTIDE SEQUENCE [LARGE SCALE GENOMIC DNA]</scope>
    <source>
        <strain evidence="10">h7</strain>
    </source>
</reference>
<dbReference type="HOGENOM" id="CLU_021993_5_0_1"/>
<dbReference type="OrthoDB" id="413079at2759"/>
<dbReference type="Gene3D" id="1.20.1720.10">
    <property type="entry name" value="Multidrug resistance protein D"/>
    <property type="match status" value="1"/>
</dbReference>
<dbReference type="PANTHER" id="PTHR23514">
    <property type="entry name" value="BYPASS OF STOP CODON PROTEIN 6"/>
    <property type="match status" value="1"/>
</dbReference>
<feature type="transmembrane region" description="Helical" evidence="7">
    <location>
        <begin position="176"/>
        <end position="199"/>
    </location>
</feature>
<evidence type="ECO:0000256" key="1">
    <source>
        <dbReference type="ARBA" id="ARBA00004127"/>
    </source>
</evidence>
<gene>
    <name evidence="9" type="ORF">M413DRAFT_22908</name>
</gene>
<dbReference type="Pfam" id="PF07690">
    <property type="entry name" value="MFS_1"/>
    <property type="match status" value="1"/>
</dbReference>
<dbReference type="PANTHER" id="PTHR23514:SF3">
    <property type="entry name" value="BYPASS OF STOP CODON PROTEIN 6"/>
    <property type="match status" value="1"/>
</dbReference>
<evidence type="ECO:0000256" key="7">
    <source>
        <dbReference type="SAM" id="Phobius"/>
    </source>
</evidence>
<dbReference type="SUPFAM" id="SSF103473">
    <property type="entry name" value="MFS general substrate transporter"/>
    <property type="match status" value="1"/>
</dbReference>
<evidence type="ECO:0000313" key="9">
    <source>
        <dbReference type="EMBL" id="KIM48408.1"/>
    </source>
</evidence>
<keyword evidence="6 7" id="KW-0472">Membrane</keyword>
<evidence type="ECO:0000256" key="6">
    <source>
        <dbReference type="ARBA" id="ARBA00023136"/>
    </source>
</evidence>
<keyword evidence="10" id="KW-1185">Reference proteome</keyword>
<evidence type="ECO:0000259" key="8">
    <source>
        <dbReference type="PROSITE" id="PS50850"/>
    </source>
</evidence>
<dbReference type="EMBL" id="KN831769">
    <property type="protein sequence ID" value="KIM48408.1"/>
    <property type="molecule type" value="Genomic_DNA"/>
</dbReference>
<protein>
    <recommendedName>
        <fullName evidence="8">Major facilitator superfamily (MFS) profile domain-containing protein</fullName>
    </recommendedName>
</protein>
<dbReference type="InterPro" id="IPR051788">
    <property type="entry name" value="MFS_Transporter"/>
</dbReference>
<sequence>MPSLLVPVVLESCSSSLRERRRSSINPISSIPKLFPTSQYAHHDSSAIVDDDDHSGALSSADNGHPVYVAPTLSTLTHVQLPDHASKVNIARHYHSLPNINASQASSPSSSSPPTAFDTDNTSLMLPSIGEPDHTHVKMVRLRWRLASGFFAYFMCGWGDGVTGTVLPYFMAEFHITFMMSSLLFAGSTLGFFSGTLLVESLISQLGRFDLAKSRWRWIPCAWLPFTIFPFKKDKTNHTGFSPSQARLLALVLSSCLHGMFFVMMGTKGGFWVLFFAYALAALARAILTASLNAYFADGPKQSLGYAFGLWSLGGVASPLVCQVAIARGVPWTQFYFGSLVLSAINVTFLVLTFKPTATEFLRDYESAMAKFSGQTSSSEERFFSKEVGCGSPTSVKKRTTSQNKTLCMALKLRYQWAVTIFALLYCGCETTTQGFMVSYLLGIRNANPKTVGYVTSGFWGGITIGRFAWGHYTPKFTYTQRKFVIQGCIRKPAPELIWFVNSNAQNAFATSVIGVVYGPVFPACLSLANDILPSEVRLVSMAFISAGASAGAAIFPFVAGTISSAQGVRTLTYVTVPLAGTIAFLWAFFPSKKPLKPES</sequence>
<feature type="transmembrane region" description="Helical" evidence="7">
    <location>
        <begin position="508"/>
        <end position="529"/>
    </location>
</feature>
<evidence type="ECO:0000313" key="10">
    <source>
        <dbReference type="Proteomes" id="UP000053424"/>
    </source>
</evidence>
<feature type="transmembrane region" description="Helical" evidence="7">
    <location>
        <begin position="271"/>
        <end position="296"/>
    </location>
</feature>
<feature type="transmembrane region" description="Helical" evidence="7">
    <location>
        <begin position="335"/>
        <end position="354"/>
    </location>
</feature>
<dbReference type="InterPro" id="IPR036259">
    <property type="entry name" value="MFS_trans_sf"/>
</dbReference>
<feature type="transmembrane region" description="Helical" evidence="7">
    <location>
        <begin position="248"/>
        <end position="265"/>
    </location>
</feature>
<feature type="transmembrane region" description="Helical" evidence="7">
    <location>
        <begin position="541"/>
        <end position="560"/>
    </location>
</feature>
<evidence type="ECO:0000256" key="5">
    <source>
        <dbReference type="ARBA" id="ARBA00022989"/>
    </source>
</evidence>
<comment type="subcellular location">
    <subcellularLocation>
        <location evidence="1">Endomembrane system</location>
        <topology evidence="1">Multi-pass membrane protein</topology>
    </subcellularLocation>
</comment>
<feature type="transmembrane region" description="Helical" evidence="7">
    <location>
        <begin position="146"/>
        <end position="170"/>
    </location>
</feature>
<dbReference type="GO" id="GO:0016020">
    <property type="term" value="C:membrane"/>
    <property type="evidence" value="ECO:0007669"/>
    <property type="project" value="TreeGrafter"/>
</dbReference>
<dbReference type="AlphaFoldDB" id="A0A0C2YF59"/>
<dbReference type="Gene3D" id="1.20.1250.20">
    <property type="entry name" value="MFS general substrate transporter like domains"/>
    <property type="match status" value="1"/>
</dbReference>
<organism evidence="9 10">
    <name type="scientific">Hebeloma cylindrosporum</name>
    <dbReference type="NCBI Taxonomy" id="76867"/>
    <lineage>
        <taxon>Eukaryota</taxon>
        <taxon>Fungi</taxon>
        <taxon>Dikarya</taxon>
        <taxon>Basidiomycota</taxon>
        <taxon>Agaricomycotina</taxon>
        <taxon>Agaricomycetes</taxon>
        <taxon>Agaricomycetidae</taxon>
        <taxon>Agaricales</taxon>
        <taxon>Agaricineae</taxon>
        <taxon>Hymenogastraceae</taxon>
        <taxon>Hebeloma</taxon>
    </lineage>
</organism>
<keyword evidence="4 7" id="KW-0812">Transmembrane</keyword>
<dbReference type="InterPro" id="IPR020846">
    <property type="entry name" value="MFS_dom"/>
</dbReference>
<reference evidence="10" key="2">
    <citation type="submission" date="2015-01" db="EMBL/GenBank/DDBJ databases">
        <title>Evolutionary Origins and Diversification of the Mycorrhizal Mutualists.</title>
        <authorList>
            <consortium name="DOE Joint Genome Institute"/>
            <consortium name="Mycorrhizal Genomics Consortium"/>
            <person name="Kohler A."/>
            <person name="Kuo A."/>
            <person name="Nagy L.G."/>
            <person name="Floudas D."/>
            <person name="Copeland A."/>
            <person name="Barry K.W."/>
            <person name="Cichocki N."/>
            <person name="Veneault-Fourrey C."/>
            <person name="LaButti K."/>
            <person name="Lindquist E.A."/>
            <person name="Lipzen A."/>
            <person name="Lundell T."/>
            <person name="Morin E."/>
            <person name="Murat C."/>
            <person name="Riley R."/>
            <person name="Ohm R."/>
            <person name="Sun H."/>
            <person name="Tunlid A."/>
            <person name="Henrissat B."/>
            <person name="Grigoriev I.V."/>
            <person name="Hibbett D.S."/>
            <person name="Martin F."/>
        </authorList>
    </citation>
    <scope>NUCLEOTIDE SEQUENCE [LARGE SCALE GENOMIC DNA]</scope>
    <source>
        <strain evidence="10">h7</strain>
    </source>
</reference>
<dbReference type="GO" id="GO:0012505">
    <property type="term" value="C:endomembrane system"/>
    <property type="evidence" value="ECO:0007669"/>
    <property type="project" value="UniProtKB-SubCell"/>
</dbReference>
<dbReference type="InterPro" id="IPR011701">
    <property type="entry name" value="MFS"/>
</dbReference>
<evidence type="ECO:0000256" key="2">
    <source>
        <dbReference type="ARBA" id="ARBA00008335"/>
    </source>
</evidence>
<dbReference type="PROSITE" id="PS50850">
    <property type="entry name" value="MFS"/>
    <property type="match status" value="1"/>
</dbReference>
<keyword evidence="5 7" id="KW-1133">Transmembrane helix</keyword>
<feature type="domain" description="Major facilitator superfamily (MFS) profile" evidence="8">
    <location>
        <begin position="416"/>
        <end position="600"/>
    </location>
</feature>
<keyword evidence="3" id="KW-0813">Transport</keyword>
<comment type="similarity">
    <text evidence="2">Belongs to the major facilitator superfamily.</text>
</comment>
<accession>A0A0C2YF59</accession>
<dbReference type="Proteomes" id="UP000053424">
    <property type="component" value="Unassembled WGS sequence"/>
</dbReference>
<evidence type="ECO:0000256" key="4">
    <source>
        <dbReference type="ARBA" id="ARBA00022692"/>
    </source>
</evidence>
<dbReference type="GO" id="GO:0022857">
    <property type="term" value="F:transmembrane transporter activity"/>
    <property type="evidence" value="ECO:0007669"/>
    <property type="project" value="InterPro"/>
</dbReference>
<feature type="transmembrane region" description="Helical" evidence="7">
    <location>
        <begin position="308"/>
        <end position="329"/>
    </location>
</feature>